<evidence type="ECO:0000313" key="12">
    <source>
        <dbReference type="EMBL" id="XBM47634.1"/>
    </source>
</evidence>
<dbReference type="EMBL" id="CP157390">
    <property type="protein sequence ID" value="XBM47634.1"/>
    <property type="molecule type" value="Genomic_DNA"/>
</dbReference>
<feature type="transmembrane region" description="Helical" evidence="10">
    <location>
        <begin position="12"/>
        <end position="32"/>
    </location>
</feature>
<evidence type="ECO:0000256" key="2">
    <source>
        <dbReference type="ARBA" id="ARBA00006214"/>
    </source>
</evidence>
<comment type="similarity">
    <text evidence="2">Belongs to the VKOR family.</text>
</comment>
<protein>
    <submittedName>
        <fullName evidence="12">Vitamin K epoxide reductase family protein</fullName>
    </submittedName>
</protein>
<feature type="transmembrane region" description="Helical" evidence="10">
    <location>
        <begin position="130"/>
        <end position="151"/>
    </location>
</feature>
<name>A0AAU7GAF5_9MICO</name>
<dbReference type="AlphaFoldDB" id="A0AAU7GAF5"/>
<organism evidence="12">
    <name type="scientific">Leifsonia sp. NPDC080035</name>
    <dbReference type="NCBI Taxonomy" id="3143936"/>
    <lineage>
        <taxon>Bacteria</taxon>
        <taxon>Bacillati</taxon>
        <taxon>Actinomycetota</taxon>
        <taxon>Actinomycetes</taxon>
        <taxon>Micrococcales</taxon>
        <taxon>Microbacteriaceae</taxon>
        <taxon>Leifsonia</taxon>
    </lineage>
</organism>
<evidence type="ECO:0000256" key="4">
    <source>
        <dbReference type="ARBA" id="ARBA00022719"/>
    </source>
</evidence>
<keyword evidence="9" id="KW-0676">Redox-active center</keyword>
<dbReference type="Pfam" id="PF07884">
    <property type="entry name" value="VKOR"/>
    <property type="match status" value="1"/>
</dbReference>
<evidence type="ECO:0000256" key="7">
    <source>
        <dbReference type="ARBA" id="ARBA00023136"/>
    </source>
</evidence>
<feature type="transmembrane region" description="Helical" evidence="10">
    <location>
        <begin position="77"/>
        <end position="96"/>
    </location>
</feature>
<sequence length="205" mass="22323">MSDSSAAADYRRPTALAVFLIIAGAIGFWAAFMLTLDKFALLANANAQLSCNFNVLVGCGKNLGSWQGSLLGFPNPLLGLAGWTATIAVGVGLLAVSGRFARWYWLTFNVGVVLALALVIFLITASLTDLRVLCPWCMVTWVVTIPTFWAVTLYNLKSGNIPLPERARRVFAALYSWIPVITLVSYAIVAILAQIQLDWIHRAFV</sequence>
<dbReference type="GO" id="GO:0016491">
    <property type="term" value="F:oxidoreductase activity"/>
    <property type="evidence" value="ECO:0007669"/>
    <property type="project" value="UniProtKB-KW"/>
</dbReference>
<dbReference type="InterPro" id="IPR038354">
    <property type="entry name" value="VKOR_sf"/>
</dbReference>
<evidence type="ECO:0000256" key="10">
    <source>
        <dbReference type="SAM" id="Phobius"/>
    </source>
</evidence>
<dbReference type="GO" id="GO:0016020">
    <property type="term" value="C:membrane"/>
    <property type="evidence" value="ECO:0007669"/>
    <property type="project" value="UniProtKB-SubCell"/>
</dbReference>
<evidence type="ECO:0000256" key="1">
    <source>
        <dbReference type="ARBA" id="ARBA00004141"/>
    </source>
</evidence>
<dbReference type="SMART" id="SM00756">
    <property type="entry name" value="VKc"/>
    <property type="match status" value="1"/>
</dbReference>
<keyword evidence="7 10" id="KW-0472">Membrane</keyword>
<evidence type="ECO:0000256" key="6">
    <source>
        <dbReference type="ARBA" id="ARBA00023002"/>
    </source>
</evidence>
<comment type="subcellular location">
    <subcellularLocation>
        <location evidence="1">Membrane</location>
        <topology evidence="1">Multi-pass membrane protein</topology>
    </subcellularLocation>
</comment>
<dbReference type="Gene3D" id="1.20.1440.130">
    <property type="entry name" value="VKOR domain"/>
    <property type="match status" value="1"/>
</dbReference>
<feature type="domain" description="Vitamin K epoxide reductase" evidence="11">
    <location>
        <begin position="13"/>
        <end position="155"/>
    </location>
</feature>
<evidence type="ECO:0000256" key="9">
    <source>
        <dbReference type="ARBA" id="ARBA00023284"/>
    </source>
</evidence>
<evidence type="ECO:0000256" key="3">
    <source>
        <dbReference type="ARBA" id="ARBA00022692"/>
    </source>
</evidence>
<dbReference type="InterPro" id="IPR012932">
    <property type="entry name" value="VKOR"/>
</dbReference>
<keyword evidence="6" id="KW-0560">Oxidoreductase</keyword>
<gene>
    <name evidence="12" type="ORF">AAME72_16390</name>
</gene>
<reference evidence="12" key="1">
    <citation type="submission" date="2024-05" db="EMBL/GenBank/DDBJ databases">
        <title>The Natural Products Discovery Center: Release of the First 8490 Sequenced Strains for Exploring Actinobacteria Biosynthetic Diversity.</title>
        <authorList>
            <person name="Kalkreuter E."/>
            <person name="Kautsar S.A."/>
            <person name="Yang D."/>
            <person name="Bader C.D."/>
            <person name="Teijaro C.N."/>
            <person name="Fluegel L."/>
            <person name="Davis C.M."/>
            <person name="Simpson J.R."/>
            <person name="Lauterbach L."/>
            <person name="Steele A.D."/>
            <person name="Gui C."/>
            <person name="Meng S."/>
            <person name="Li G."/>
            <person name="Viehrig K."/>
            <person name="Ye F."/>
            <person name="Su P."/>
            <person name="Kiefer A.F."/>
            <person name="Nichols A."/>
            <person name="Cepeda A.J."/>
            <person name="Yan W."/>
            <person name="Fan B."/>
            <person name="Jiang Y."/>
            <person name="Adhikari A."/>
            <person name="Zheng C.-J."/>
            <person name="Schuster L."/>
            <person name="Cowan T.M."/>
            <person name="Smanski M.J."/>
            <person name="Chevrette M.G."/>
            <person name="de Carvalho L.P.S."/>
            <person name="Shen B."/>
        </authorList>
    </citation>
    <scope>NUCLEOTIDE SEQUENCE</scope>
    <source>
        <strain evidence="12">NPDC080035</strain>
    </source>
</reference>
<dbReference type="CDD" id="cd12922">
    <property type="entry name" value="VKOR_5"/>
    <property type="match status" value="1"/>
</dbReference>
<keyword evidence="8" id="KW-1015">Disulfide bond</keyword>
<dbReference type="GO" id="GO:0048038">
    <property type="term" value="F:quinone binding"/>
    <property type="evidence" value="ECO:0007669"/>
    <property type="project" value="UniProtKB-KW"/>
</dbReference>
<evidence type="ECO:0000256" key="5">
    <source>
        <dbReference type="ARBA" id="ARBA00022989"/>
    </source>
</evidence>
<keyword evidence="4" id="KW-0874">Quinone</keyword>
<keyword evidence="5 10" id="KW-1133">Transmembrane helix</keyword>
<dbReference type="RefSeq" id="WP_348787603.1">
    <property type="nucleotide sequence ID" value="NZ_CP157390.1"/>
</dbReference>
<dbReference type="InterPro" id="IPR041714">
    <property type="entry name" value="VKOR_Actinobacteria"/>
</dbReference>
<accession>A0AAU7GAF5</accession>
<keyword evidence="3 10" id="KW-0812">Transmembrane</keyword>
<evidence type="ECO:0000256" key="8">
    <source>
        <dbReference type="ARBA" id="ARBA00023157"/>
    </source>
</evidence>
<feature type="transmembrane region" description="Helical" evidence="10">
    <location>
        <begin position="172"/>
        <end position="195"/>
    </location>
</feature>
<proteinExistence type="inferred from homology"/>
<evidence type="ECO:0000259" key="11">
    <source>
        <dbReference type="SMART" id="SM00756"/>
    </source>
</evidence>
<feature type="transmembrane region" description="Helical" evidence="10">
    <location>
        <begin position="103"/>
        <end position="124"/>
    </location>
</feature>